<protein>
    <recommendedName>
        <fullName evidence="2">DNA-directed DNA polymerase</fullName>
        <ecNumber evidence="2">2.7.7.7</ecNumber>
    </recommendedName>
</protein>
<accession>A0A1G1VDD7</accession>
<dbReference type="GO" id="GO:0006281">
    <property type="term" value="P:DNA repair"/>
    <property type="evidence" value="ECO:0007669"/>
    <property type="project" value="InterPro"/>
</dbReference>
<dbReference type="InterPro" id="IPR029398">
    <property type="entry name" value="PolB_thumb"/>
</dbReference>
<dbReference type="Gene3D" id="3.30.460.10">
    <property type="entry name" value="Beta Polymerase, domain 2"/>
    <property type="match status" value="1"/>
</dbReference>
<dbReference type="InterPro" id="IPR050243">
    <property type="entry name" value="PHP_phosphatase"/>
</dbReference>
<comment type="catalytic activity">
    <reaction evidence="8">
        <text>DNA(n) + a 2'-deoxyribonucleoside 5'-triphosphate = DNA(n+1) + diphosphate</text>
        <dbReference type="Rhea" id="RHEA:22508"/>
        <dbReference type="Rhea" id="RHEA-COMP:17339"/>
        <dbReference type="Rhea" id="RHEA-COMP:17340"/>
        <dbReference type="ChEBI" id="CHEBI:33019"/>
        <dbReference type="ChEBI" id="CHEBI:61560"/>
        <dbReference type="ChEBI" id="CHEBI:173112"/>
        <dbReference type="EC" id="2.7.7.7"/>
    </reaction>
</comment>
<keyword evidence="4" id="KW-0808">Transferase</keyword>
<dbReference type="InterPro" id="IPR027421">
    <property type="entry name" value="DNA_pol_lamdba_lyase_dom_sf"/>
</dbReference>
<keyword evidence="5" id="KW-0548">Nucleotidyltransferase</keyword>
<dbReference type="Gene3D" id="3.30.210.10">
    <property type="entry name" value="DNA polymerase, thumb domain"/>
    <property type="match status" value="1"/>
</dbReference>
<dbReference type="CDD" id="cd00141">
    <property type="entry name" value="NT_POLXc"/>
    <property type="match status" value="1"/>
</dbReference>
<feature type="domain" description="Polymerase/histidinol phosphatase N-terminal" evidence="10">
    <location>
        <begin position="360"/>
        <end position="448"/>
    </location>
</feature>
<dbReference type="Pfam" id="PF02811">
    <property type="entry name" value="PHP"/>
    <property type="match status" value="1"/>
</dbReference>
<comment type="caution">
    <text evidence="12">The sequence shown here is derived from an EMBL/GenBank/DDBJ whole genome shotgun (WGS) entry which is preliminary data.</text>
</comment>
<dbReference type="InterPro" id="IPR003583">
    <property type="entry name" value="Hlx-hairpin-Hlx_DNA-bd_motif"/>
</dbReference>
<dbReference type="SMART" id="SM00278">
    <property type="entry name" value="HhH1"/>
    <property type="match status" value="3"/>
</dbReference>
<dbReference type="InterPro" id="IPR047967">
    <property type="entry name" value="PolX_PHP"/>
</dbReference>
<evidence type="ECO:0000256" key="3">
    <source>
        <dbReference type="ARBA" id="ARBA00022634"/>
    </source>
</evidence>
<dbReference type="Pfam" id="PF14520">
    <property type="entry name" value="HHH_5"/>
    <property type="match status" value="1"/>
</dbReference>
<feature type="domain" description="Helix-hairpin-helix DNA-binding motif class 1" evidence="9">
    <location>
        <begin position="100"/>
        <end position="119"/>
    </location>
</feature>
<evidence type="ECO:0000256" key="7">
    <source>
        <dbReference type="ARBA" id="ARBA00022932"/>
    </source>
</evidence>
<dbReference type="GO" id="GO:0042578">
    <property type="term" value="F:phosphoric ester hydrolase activity"/>
    <property type="evidence" value="ECO:0007669"/>
    <property type="project" value="TreeGrafter"/>
</dbReference>
<dbReference type="EMBL" id="MHCC01000018">
    <property type="protein sequence ID" value="OGY13212.1"/>
    <property type="molecule type" value="Genomic_DNA"/>
</dbReference>
<dbReference type="SMART" id="SM00483">
    <property type="entry name" value="POLXc"/>
    <property type="match status" value="1"/>
</dbReference>
<feature type="domain" description="Helix-hairpin-helix DNA-binding motif class 1" evidence="9">
    <location>
        <begin position="139"/>
        <end position="158"/>
    </location>
</feature>
<dbReference type="Gene3D" id="1.10.150.20">
    <property type="entry name" value="5' to 3' exonuclease, C-terminal subdomain"/>
    <property type="match status" value="1"/>
</dbReference>
<dbReference type="InterPro" id="IPR002054">
    <property type="entry name" value="DNA-dir_DNA_pol_X"/>
</dbReference>
<name>A0A1G1VDD7_9BACT</name>
<dbReference type="InterPro" id="IPR022311">
    <property type="entry name" value="PolX-like"/>
</dbReference>
<dbReference type="CDD" id="cd07436">
    <property type="entry name" value="PHP_PolX"/>
    <property type="match status" value="1"/>
</dbReference>
<evidence type="ECO:0000259" key="9">
    <source>
        <dbReference type="SMART" id="SM00278"/>
    </source>
</evidence>
<dbReference type="InterPro" id="IPR037160">
    <property type="entry name" value="DNA_Pol_thumb_sf"/>
</dbReference>
<dbReference type="PIRSF" id="PIRSF005047">
    <property type="entry name" value="UCP005047_YshC"/>
    <property type="match status" value="1"/>
</dbReference>
<evidence type="ECO:0000256" key="6">
    <source>
        <dbReference type="ARBA" id="ARBA00022705"/>
    </source>
</evidence>
<dbReference type="SUPFAM" id="SSF81301">
    <property type="entry name" value="Nucleotidyltransferase"/>
    <property type="match status" value="1"/>
</dbReference>
<evidence type="ECO:0000313" key="13">
    <source>
        <dbReference type="Proteomes" id="UP000178659"/>
    </source>
</evidence>
<dbReference type="SMART" id="SM00481">
    <property type="entry name" value="POLIIIAc"/>
    <property type="match status" value="1"/>
</dbReference>
<evidence type="ECO:0000256" key="1">
    <source>
        <dbReference type="ARBA" id="ARBA00001946"/>
    </source>
</evidence>
<feature type="domain" description="DNA-directed DNA polymerase X" evidence="11">
    <location>
        <begin position="7"/>
        <end position="336"/>
    </location>
</feature>
<dbReference type="AlphaFoldDB" id="A0A1G1VDD7"/>
<keyword evidence="6" id="KW-0235">DNA replication</keyword>
<gene>
    <name evidence="12" type="ORF">A3A77_01405</name>
</gene>
<evidence type="ECO:0000313" key="12">
    <source>
        <dbReference type="EMBL" id="OGY13212.1"/>
    </source>
</evidence>
<dbReference type="SUPFAM" id="SSF89550">
    <property type="entry name" value="PHP domain-like"/>
    <property type="match status" value="1"/>
</dbReference>
<comment type="cofactor">
    <cofactor evidence="1">
        <name>Mg(2+)</name>
        <dbReference type="ChEBI" id="CHEBI:18420"/>
    </cofactor>
</comment>
<dbReference type="Gene3D" id="1.10.150.110">
    <property type="entry name" value="DNA polymerase beta, N-terminal domain-like"/>
    <property type="match status" value="1"/>
</dbReference>
<dbReference type="InterPro" id="IPR003141">
    <property type="entry name" value="Pol/His_phosphatase_N"/>
</dbReference>
<feature type="domain" description="Helix-hairpin-helix DNA-binding motif class 1" evidence="9">
    <location>
        <begin position="60"/>
        <end position="79"/>
    </location>
</feature>
<dbReference type="GO" id="GO:0008270">
    <property type="term" value="F:zinc ion binding"/>
    <property type="evidence" value="ECO:0007669"/>
    <property type="project" value="TreeGrafter"/>
</dbReference>
<dbReference type="Gene3D" id="3.20.20.140">
    <property type="entry name" value="Metal-dependent hydrolases"/>
    <property type="match status" value="1"/>
</dbReference>
<keyword evidence="3" id="KW-0237">DNA synthesis</keyword>
<dbReference type="GO" id="GO:0003887">
    <property type="term" value="F:DNA-directed DNA polymerase activity"/>
    <property type="evidence" value="ECO:0007669"/>
    <property type="project" value="UniProtKB-KW"/>
</dbReference>
<reference evidence="12 13" key="1">
    <citation type="journal article" date="2016" name="Nat. Commun.">
        <title>Thousands of microbial genomes shed light on interconnected biogeochemical processes in an aquifer system.</title>
        <authorList>
            <person name="Anantharaman K."/>
            <person name="Brown C.T."/>
            <person name="Hug L.A."/>
            <person name="Sharon I."/>
            <person name="Castelle C.J."/>
            <person name="Probst A.J."/>
            <person name="Thomas B.C."/>
            <person name="Singh A."/>
            <person name="Wilkins M.J."/>
            <person name="Karaoz U."/>
            <person name="Brodie E.L."/>
            <person name="Williams K.H."/>
            <person name="Hubbard S.S."/>
            <person name="Banfield J.F."/>
        </authorList>
    </citation>
    <scope>NUCLEOTIDE SEQUENCE [LARGE SCALE GENOMIC DNA]</scope>
</reference>
<dbReference type="PANTHER" id="PTHR36928:SF1">
    <property type="entry name" value="PHOSPHATASE YCDX-RELATED"/>
    <property type="match status" value="1"/>
</dbReference>
<dbReference type="InterPro" id="IPR016195">
    <property type="entry name" value="Pol/histidinol_Pase-like"/>
</dbReference>
<dbReference type="InterPro" id="IPR010996">
    <property type="entry name" value="HHH_MUS81"/>
</dbReference>
<dbReference type="Pfam" id="PF14716">
    <property type="entry name" value="HHH_8"/>
    <property type="match status" value="1"/>
</dbReference>
<evidence type="ECO:0000256" key="2">
    <source>
        <dbReference type="ARBA" id="ARBA00012417"/>
    </source>
</evidence>
<dbReference type="InterPro" id="IPR004013">
    <property type="entry name" value="PHP_dom"/>
</dbReference>
<dbReference type="GO" id="GO:0005829">
    <property type="term" value="C:cytosol"/>
    <property type="evidence" value="ECO:0007669"/>
    <property type="project" value="TreeGrafter"/>
</dbReference>
<proteinExistence type="predicted"/>
<dbReference type="Pfam" id="PF14791">
    <property type="entry name" value="DNA_pol_B_thumb"/>
    <property type="match status" value="1"/>
</dbReference>
<evidence type="ECO:0000256" key="4">
    <source>
        <dbReference type="ARBA" id="ARBA00022679"/>
    </source>
</evidence>
<sequence length="601" mass="67439">MKTNKNMSNEEVAKLLRSVAAAYQVKGDGEQDRFKVIAYERASDVIDHMAVEVRELWKREQLDGIEGIGKSIAAHLGELFQAGKVKHYEEVLGDLPPAMFELLDVPGLGAKRALKLTKTLGITKEHGALEKLKQAAEKGKIREIEGFGEQSEKDILASVTEVKKRVRRHLLPHALPVAEAIVEWMRKDKNVEKVDPLGSLRRSASTVGDIDIAVASSNPKSVIEHFINYPDKTKIIEAGDTTASIALPGGFQVDLMVQPPDAYGALLQHFTGSKQHNVELRAYAQRKGLSLSEYGIKTDGEIAAEGEPRQRREKFKTEEEFYNKIGMDWISPQMREAKGEIYLAIKHQLPKLIELSDMKGDLHIHSDFLQDVSHDPGRSSMEEMVKVAEDLGYEYIAFTEHNPKSELTDSKALDMIKRKAEKVAIINSSLSKNGLKHVFNSLEIDIKVNGDLALPGKAFDYLDFAIVSVHSSFRLPGKEQTKRVLEGLLHPKVKILGHPTGRKLNEREGIQLDWDQIFEYCKARDKWLEINSWPERLDLPDSLAWEAVKRGIRLVINTDSHAADQLNGIRYGISVAQRAWATKGDIINTLEYNKLKGLLEV</sequence>
<dbReference type="SUPFAM" id="SSF47802">
    <property type="entry name" value="DNA polymerase beta, N-terminal domain-like"/>
    <property type="match status" value="1"/>
</dbReference>
<dbReference type="EC" id="2.7.7.7" evidence="2"/>
<dbReference type="GO" id="GO:0003677">
    <property type="term" value="F:DNA binding"/>
    <property type="evidence" value="ECO:0007669"/>
    <property type="project" value="InterPro"/>
</dbReference>
<dbReference type="InterPro" id="IPR043519">
    <property type="entry name" value="NT_sf"/>
</dbReference>
<evidence type="ECO:0000256" key="5">
    <source>
        <dbReference type="ARBA" id="ARBA00022695"/>
    </source>
</evidence>
<evidence type="ECO:0000259" key="10">
    <source>
        <dbReference type="SMART" id="SM00481"/>
    </source>
</evidence>
<evidence type="ECO:0000259" key="11">
    <source>
        <dbReference type="SMART" id="SM00483"/>
    </source>
</evidence>
<dbReference type="PANTHER" id="PTHR36928">
    <property type="entry name" value="PHOSPHATASE YCDX-RELATED"/>
    <property type="match status" value="1"/>
</dbReference>
<organism evidence="12 13">
    <name type="scientific">Candidatus Blackburnbacteria bacterium RIFCSPLOWO2_01_FULL_40_20</name>
    <dbReference type="NCBI Taxonomy" id="1797519"/>
    <lineage>
        <taxon>Bacteria</taxon>
        <taxon>Candidatus Blackburniibacteriota</taxon>
    </lineage>
</organism>
<keyword evidence="7" id="KW-0239">DNA-directed DNA polymerase</keyword>
<evidence type="ECO:0000256" key="8">
    <source>
        <dbReference type="ARBA" id="ARBA00049244"/>
    </source>
</evidence>
<dbReference type="Proteomes" id="UP000178659">
    <property type="component" value="Unassembled WGS sequence"/>
</dbReference>